<dbReference type="PROSITE" id="PS51198">
    <property type="entry name" value="UVRD_HELICASE_ATP_BIND"/>
    <property type="match status" value="1"/>
</dbReference>
<evidence type="ECO:0000256" key="10">
    <source>
        <dbReference type="ARBA" id="ARBA00023235"/>
    </source>
</evidence>
<name>A0A7M2YUE2_9ACTN</name>
<comment type="caution">
    <text evidence="18">The sequence shown here is derived from an EMBL/GenBank/DDBJ whole genome shotgun (WGS) entry which is preliminary data.</text>
</comment>
<keyword evidence="10" id="KW-0413">Isomerase</keyword>
<dbReference type="GO" id="GO:0000725">
    <property type="term" value="P:recombinational repair"/>
    <property type="evidence" value="ECO:0007669"/>
    <property type="project" value="TreeGrafter"/>
</dbReference>
<dbReference type="InterPro" id="IPR027417">
    <property type="entry name" value="P-loop_NTPase"/>
</dbReference>
<evidence type="ECO:0000256" key="13">
    <source>
        <dbReference type="ARBA" id="ARBA00048988"/>
    </source>
</evidence>
<dbReference type="Proteomes" id="UP000254134">
    <property type="component" value="Unassembled WGS sequence"/>
</dbReference>
<dbReference type="GO" id="GO:0004527">
    <property type="term" value="F:exonuclease activity"/>
    <property type="evidence" value="ECO:0007669"/>
    <property type="project" value="UniProtKB-KW"/>
</dbReference>
<comment type="catalytic activity">
    <reaction evidence="13">
        <text>ATP + H2O = ADP + phosphate + H(+)</text>
        <dbReference type="Rhea" id="RHEA:13065"/>
        <dbReference type="ChEBI" id="CHEBI:15377"/>
        <dbReference type="ChEBI" id="CHEBI:15378"/>
        <dbReference type="ChEBI" id="CHEBI:30616"/>
        <dbReference type="ChEBI" id="CHEBI:43474"/>
        <dbReference type="ChEBI" id="CHEBI:456216"/>
        <dbReference type="EC" id="5.6.2.4"/>
    </reaction>
</comment>
<dbReference type="SUPFAM" id="SSF52980">
    <property type="entry name" value="Restriction endonuclease-like"/>
    <property type="match status" value="1"/>
</dbReference>
<dbReference type="SUPFAM" id="SSF52540">
    <property type="entry name" value="P-loop containing nucleoside triphosphate hydrolases"/>
    <property type="match status" value="1"/>
</dbReference>
<evidence type="ECO:0000256" key="15">
    <source>
        <dbReference type="SAM" id="MobiDB-lite"/>
    </source>
</evidence>
<dbReference type="Gene3D" id="1.10.486.10">
    <property type="entry name" value="PCRA, domain 4"/>
    <property type="match status" value="1"/>
</dbReference>
<dbReference type="InterPro" id="IPR000212">
    <property type="entry name" value="DNA_helicase_UvrD/REP"/>
</dbReference>
<keyword evidence="4 14" id="KW-0378">Hydrolase</keyword>
<dbReference type="InterPro" id="IPR014016">
    <property type="entry name" value="UvrD-like_ATP-bd"/>
</dbReference>
<dbReference type="RefSeq" id="WP_181813625.1">
    <property type="nucleotide sequence ID" value="NZ_QQZY01000006.1"/>
</dbReference>
<keyword evidence="3" id="KW-0227">DNA damage</keyword>
<reference evidence="18 19" key="1">
    <citation type="submission" date="2018-07" db="EMBL/GenBank/DDBJ databases">
        <title>High-quality-draft genome sequence of Gaiella occulta.</title>
        <authorList>
            <person name="Severino R."/>
            <person name="Froufe H.J.C."/>
            <person name="Rainey F.A."/>
            <person name="Barroso C."/>
            <person name="Albuquerque L."/>
            <person name="Lobo-Da-Cunha A."/>
            <person name="Da Costa M.S."/>
            <person name="Egas C."/>
        </authorList>
    </citation>
    <scope>NUCLEOTIDE SEQUENCE [LARGE SCALE GENOMIC DNA]</scope>
    <source>
        <strain evidence="18 19">F2-233</strain>
    </source>
</reference>
<dbReference type="InterPro" id="IPR011604">
    <property type="entry name" value="PDDEXK-like_dom_sf"/>
</dbReference>
<keyword evidence="19" id="KW-1185">Reference proteome</keyword>
<evidence type="ECO:0000256" key="11">
    <source>
        <dbReference type="ARBA" id="ARBA00034617"/>
    </source>
</evidence>
<dbReference type="Pfam" id="PF13361">
    <property type="entry name" value="UvrD_C"/>
    <property type="match status" value="2"/>
</dbReference>
<keyword evidence="9" id="KW-0234">DNA repair</keyword>
<dbReference type="EMBL" id="QQZY01000006">
    <property type="protein sequence ID" value="RDI73771.1"/>
    <property type="molecule type" value="Genomic_DNA"/>
</dbReference>
<sequence length="1150" mass="126317">MSRTPNPQQQAAIDARGSVFVSAGAGTGKTTVLVERFARSVAVDGLDVDSLLVITYTDRAAGELRARIRARMIELGRPQLARELDGAWISTIHGFCRRLLSAYPLAAGIDPRFRVLDEAQARVLQGEAFGAALDAFCAADEHDRWQLLATYRADGLRAMLVGVYDTLRSAGRELVLEPGAQESLPDRLAELEDAARRLAADESATDLQRAAARGALDLLATTTLPERLLELDDYAARGARAATYNDARTAVRAAALEMLASRDRELLQELLAGFADAYAAAKDRESALDFEDLQLRARDLLREHATIREAEQLRFRSIMVDEFQDTNRLQTDIIDLLSRSPAATPPAGAALTAEPRERESGDLPLEKEIFFVGDEFQSIYGFRHADVAVFRERREAAPQVLPLTLNYRSRPELLAAVNELFAAEFGGGFQPLEAAGGHGEPAFGTPVELLVTDKRAFSGTGVHWRRAEALQVARRVRELVDAGVATPGEIVLLFAAGTDAEWFEEELRAVDLPTYRMTGRRYFGQQQVVDLLSYLRLLHNRYDDEALLTVLASPFVGVSNDALVLIRADAERRPIFKGIERGLPPDLADDDRRLVRAFLQRYDRLVEASARLSLELLCERILVEHDYDLAVLARRDGRRRYANLRKLARLARSYEELRGPDIEGFVRFVAEQEAAGARELDAVSEEEGADAVRLLTIHAAKGLEFKVVVVADAGRERARVDEILCLSDGRFGFKVAHPATGSRVGTTSYQDVKETREREDEAERLRLYYVAMTRAMERLVVSGSVDLESERPERTPIAWVLERLALRDELRGGGDGPVEVERGRARVVVRPNRYVSEPPAVAAGEGTSEDAEEGQLLLFEGAGEELPSPAPRLREPVEIPAAPIQRVNRLSYSAISLFDRCSYRFYAERIAGMQPAAWERAGKGGGGLHATELGDAVHRLLERVDLAAPRAPAPGELEETVRAWYPAVTGEEASRIAALVDAYCGSALAQRIASLAGARPERPFAFELDGVLVNGRLDVLWQADEQALVLDYKTNPLLGREPADIVDEEYRTQRNVYALACLRAGAREAEIVYQFLEAPERVVTSTFTGSDLPQLEAELSASIARIRAGDFRPTPSPLACSGCPALDVVCAGPRLGDGPAAPAPALARAE</sequence>
<dbReference type="GO" id="GO:0005829">
    <property type="term" value="C:cytosol"/>
    <property type="evidence" value="ECO:0007669"/>
    <property type="project" value="TreeGrafter"/>
</dbReference>
<keyword evidence="1" id="KW-0540">Nuclease</keyword>
<dbReference type="PANTHER" id="PTHR11070">
    <property type="entry name" value="UVRD / RECB / PCRA DNA HELICASE FAMILY MEMBER"/>
    <property type="match status" value="1"/>
</dbReference>
<dbReference type="InterPro" id="IPR014017">
    <property type="entry name" value="DNA_helicase_UvrD-like_C"/>
</dbReference>
<evidence type="ECO:0000256" key="6">
    <source>
        <dbReference type="ARBA" id="ARBA00022839"/>
    </source>
</evidence>
<feature type="binding site" evidence="14">
    <location>
        <begin position="23"/>
        <end position="30"/>
    </location>
    <ligand>
        <name>ATP</name>
        <dbReference type="ChEBI" id="CHEBI:30616"/>
    </ligand>
</feature>
<dbReference type="AlphaFoldDB" id="A0A7M2YUE2"/>
<evidence type="ECO:0000256" key="5">
    <source>
        <dbReference type="ARBA" id="ARBA00022806"/>
    </source>
</evidence>
<proteinExistence type="predicted"/>
<comment type="catalytic activity">
    <reaction evidence="11">
        <text>Couples ATP hydrolysis with the unwinding of duplex DNA by translocating in the 3'-5' direction.</text>
        <dbReference type="EC" id="5.6.2.4"/>
    </reaction>
</comment>
<dbReference type="EC" id="5.6.2.4" evidence="12"/>
<dbReference type="PROSITE" id="PS51217">
    <property type="entry name" value="UVRD_HELICASE_CTER"/>
    <property type="match status" value="1"/>
</dbReference>
<dbReference type="GO" id="GO:0003677">
    <property type="term" value="F:DNA binding"/>
    <property type="evidence" value="ECO:0007669"/>
    <property type="project" value="UniProtKB-KW"/>
</dbReference>
<organism evidence="18 19">
    <name type="scientific">Gaiella occulta</name>
    <dbReference type="NCBI Taxonomy" id="1002870"/>
    <lineage>
        <taxon>Bacteria</taxon>
        <taxon>Bacillati</taxon>
        <taxon>Actinomycetota</taxon>
        <taxon>Thermoleophilia</taxon>
        <taxon>Gaiellales</taxon>
        <taxon>Gaiellaceae</taxon>
        <taxon>Gaiella</taxon>
    </lineage>
</organism>
<reference evidence="19" key="2">
    <citation type="journal article" date="2019" name="MicrobiologyOpen">
        <title>High-quality draft genome sequence of Gaiella occulta isolated from a 150 meter deep mineral water borehole and comparison with the genome sequences of other deep-branching lineages of the phylum Actinobacteria.</title>
        <authorList>
            <person name="Severino R."/>
            <person name="Froufe H.J.C."/>
            <person name="Barroso C."/>
            <person name="Albuquerque L."/>
            <person name="Lobo-da-Cunha A."/>
            <person name="da Costa M.S."/>
            <person name="Egas C."/>
        </authorList>
    </citation>
    <scope>NUCLEOTIDE SEQUENCE [LARGE SCALE GENOMIC DNA]</scope>
    <source>
        <strain evidence="19">F2-233</strain>
    </source>
</reference>
<evidence type="ECO:0000313" key="19">
    <source>
        <dbReference type="Proteomes" id="UP000254134"/>
    </source>
</evidence>
<dbReference type="GO" id="GO:0005524">
    <property type="term" value="F:ATP binding"/>
    <property type="evidence" value="ECO:0007669"/>
    <property type="project" value="UniProtKB-UniRule"/>
</dbReference>
<dbReference type="Pfam" id="PF00580">
    <property type="entry name" value="UvrD-helicase"/>
    <property type="match status" value="1"/>
</dbReference>
<keyword evidence="8" id="KW-0238">DNA-binding</keyword>
<evidence type="ECO:0000313" key="18">
    <source>
        <dbReference type="EMBL" id="RDI73771.1"/>
    </source>
</evidence>
<accession>A0A7M2YUE2</accession>
<feature type="compositionally biased region" description="Low complexity" evidence="15">
    <location>
        <begin position="341"/>
        <end position="353"/>
    </location>
</feature>
<keyword evidence="6" id="KW-0269">Exonuclease</keyword>
<evidence type="ECO:0000256" key="14">
    <source>
        <dbReference type="PROSITE-ProRule" id="PRU00560"/>
    </source>
</evidence>
<dbReference type="Gene3D" id="3.40.50.300">
    <property type="entry name" value="P-loop containing nucleotide triphosphate hydrolases"/>
    <property type="match status" value="4"/>
</dbReference>
<dbReference type="CDD" id="cd17932">
    <property type="entry name" value="DEXQc_UvrD"/>
    <property type="match status" value="1"/>
</dbReference>
<feature type="region of interest" description="Disordered" evidence="15">
    <location>
        <begin position="340"/>
        <end position="359"/>
    </location>
</feature>
<keyword evidence="2 14" id="KW-0547">Nucleotide-binding</keyword>
<feature type="domain" description="UvrD-like helicase C-terminal" evidence="17">
    <location>
        <begin position="411"/>
        <end position="702"/>
    </location>
</feature>
<keyword evidence="7 14" id="KW-0067">ATP-binding</keyword>
<dbReference type="GO" id="GO:0043138">
    <property type="term" value="F:3'-5' DNA helicase activity"/>
    <property type="evidence" value="ECO:0007669"/>
    <property type="project" value="UniProtKB-EC"/>
</dbReference>
<evidence type="ECO:0000256" key="9">
    <source>
        <dbReference type="ARBA" id="ARBA00023204"/>
    </source>
</evidence>
<evidence type="ECO:0000256" key="8">
    <source>
        <dbReference type="ARBA" id="ARBA00023125"/>
    </source>
</evidence>
<feature type="domain" description="UvrD-like helicase ATP-binding" evidence="16">
    <location>
        <begin position="2"/>
        <end position="410"/>
    </location>
</feature>
<dbReference type="PANTHER" id="PTHR11070:SF67">
    <property type="entry name" value="DNA 3'-5' HELICASE"/>
    <property type="match status" value="1"/>
</dbReference>
<dbReference type="InterPro" id="IPR011335">
    <property type="entry name" value="Restrct_endonuc-II-like"/>
</dbReference>
<evidence type="ECO:0000256" key="7">
    <source>
        <dbReference type="ARBA" id="ARBA00022840"/>
    </source>
</evidence>
<evidence type="ECO:0000256" key="4">
    <source>
        <dbReference type="ARBA" id="ARBA00022801"/>
    </source>
</evidence>
<evidence type="ECO:0000256" key="1">
    <source>
        <dbReference type="ARBA" id="ARBA00022722"/>
    </source>
</evidence>
<dbReference type="Gene3D" id="3.90.320.10">
    <property type="match status" value="1"/>
</dbReference>
<evidence type="ECO:0000256" key="12">
    <source>
        <dbReference type="ARBA" id="ARBA00034808"/>
    </source>
</evidence>
<evidence type="ECO:0000259" key="16">
    <source>
        <dbReference type="PROSITE" id="PS51198"/>
    </source>
</evidence>
<evidence type="ECO:0000256" key="2">
    <source>
        <dbReference type="ARBA" id="ARBA00022741"/>
    </source>
</evidence>
<dbReference type="InterPro" id="IPR038726">
    <property type="entry name" value="PDDEXK_AddAB-type"/>
</dbReference>
<evidence type="ECO:0000259" key="17">
    <source>
        <dbReference type="PROSITE" id="PS51217"/>
    </source>
</evidence>
<dbReference type="Pfam" id="PF12705">
    <property type="entry name" value="PDDEXK_1"/>
    <property type="match status" value="1"/>
</dbReference>
<protein>
    <recommendedName>
        <fullName evidence="12">DNA 3'-5' helicase</fullName>
        <ecNumber evidence="12">5.6.2.4</ecNumber>
    </recommendedName>
</protein>
<gene>
    <name evidence="18" type="ORF">Gocc_2335</name>
</gene>
<evidence type="ECO:0000256" key="3">
    <source>
        <dbReference type="ARBA" id="ARBA00022763"/>
    </source>
</evidence>
<keyword evidence="5 14" id="KW-0347">Helicase</keyword>